<keyword evidence="2" id="KW-1185">Reference proteome</keyword>
<dbReference type="InterPro" id="IPR043743">
    <property type="entry name" value="DUF5688"/>
</dbReference>
<protein>
    <submittedName>
        <fullName evidence="1">Uncharacterized protein</fullName>
    </submittedName>
</protein>
<sequence>MKYEEFICCMQTKMQEKLGDEVRTELHQVTKNNDIVLDGLTFYQQGTNMAPTVYLNDLYQEYIEGKTIPEITEHVCELYHHATVAEEFRPEEYLNYEKVRTHLACKLINYKKNERLLKEVPYQRFLNLAVVAYYKVEDEKIGNATILVRSSHCRSWGVTEQEVLMQARDNTQKILPVKFVEIGEVLEECGYESEQGVRMYVLTNEENYFGASAIIFDSILEKISILLRDDFWILPSSIHECIIVPADCTMSAEGMRDLVREINQAEVAPQDYLSDEIYYYQCQMHRLTCVDEVEEKTDGTES</sequence>
<comment type="caution">
    <text evidence="1">The sequence shown here is derived from an EMBL/GenBank/DDBJ whole genome shotgun (WGS) entry which is preliminary data.</text>
</comment>
<dbReference type="EMBL" id="JACRSZ010000016">
    <property type="protein sequence ID" value="MBC8574154.1"/>
    <property type="molecule type" value="Genomic_DNA"/>
</dbReference>
<evidence type="ECO:0000313" key="2">
    <source>
        <dbReference type="Proteomes" id="UP000657421"/>
    </source>
</evidence>
<accession>A0ABR7NCW1</accession>
<name>A0ABR7NCW1_9FIRM</name>
<evidence type="ECO:0000313" key="1">
    <source>
        <dbReference type="EMBL" id="MBC8574154.1"/>
    </source>
</evidence>
<proteinExistence type="predicted"/>
<gene>
    <name evidence="1" type="ORF">H8716_13850</name>
</gene>
<organism evidence="1 2">
    <name type="scientific">Jingyaoa shaoxingensis</name>
    <dbReference type="NCBI Taxonomy" id="2763671"/>
    <lineage>
        <taxon>Bacteria</taxon>
        <taxon>Bacillati</taxon>
        <taxon>Bacillota</taxon>
        <taxon>Clostridia</taxon>
        <taxon>Lachnospirales</taxon>
        <taxon>Lachnospiraceae</taxon>
        <taxon>Jingyaoa</taxon>
    </lineage>
</organism>
<dbReference type="RefSeq" id="WP_249309658.1">
    <property type="nucleotide sequence ID" value="NZ_JACRSZ010000016.1"/>
</dbReference>
<dbReference type="Proteomes" id="UP000657421">
    <property type="component" value="Unassembled WGS sequence"/>
</dbReference>
<dbReference type="Pfam" id="PF18941">
    <property type="entry name" value="DUF5688"/>
    <property type="match status" value="1"/>
</dbReference>
<reference evidence="1 2" key="1">
    <citation type="submission" date="2020-08" db="EMBL/GenBank/DDBJ databases">
        <title>Genome public.</title>
        <authorList>
            <person name="Liu C."/>
            <person name="Sun Q."/>
        </authorList>
    </citation>
    <scope>NUCLEOTIDE SEQUENCE [LARGE SCALE GENOMIC DNA]</scope>
    <source>
        <strain evidence="1 2">NSJ-46</strain>
    </source>
</reference>